<comment type="subcellular location">
    <subcellularLocation>
        <location evidence="1">Cell inner membrane</location>
    </subcellularLocation>
</comment>
<dbReference type="SMART" id="SM00825">
    <property type="entry name" value="PKS_KS"/>
    <property type="match status" value="1"/>
</dbReference>
<keyword evidence="4" id="KW-0536">Nodulation</keyword>
<dbReference type="EC" id="2.3.1.41" evidence="3"/>
<accession>A0A1S6K8C3</accession>
<feature type="domain" description="Ketosynthase family 3 (KS3)" evidence="16">
    <location>
        <begin position="155"/>
        <end position="569"/>
    </location>
</feature>
<dbReference type="GO" id="GO:0004315">
    <property type="term" value="F:3-oxoacyl-[acyl-carrier-protein] synthase activity"/>
    <property type="evidence" value="ECO:0007669"/>
    <property type="project" value="UniProtKB-EC"/>
</dbReference>
<dbReference type="GO" id="GO:0005886">
    <property type="term" value="C:plasma membrane"/>
    <property type="evidence" value="ECO:0007669"/>
    <property type="project" value="UniProtKB-SubCell"/>
</dbReference>
<evidence type="ECO:0000256" key="13">
    <source>
        <dbReference type="ARBA" id="ARBA00041756"/>
    </source>
</evidence>
<evidence type="ECO:0000256" key="9">
    <source>
        <dbReference type="ARBA" id="ARBA00022989"/>
    </source>
</evidence>
<dbReference type="InterPro" id="IPR014030">
    <property type="entry name" value="Ketoacyl_synth_N"/>
</dbReference>
<sequence length="572" mass="60152">MEAPSEVGMPPGSSNNHLSFQARQLGPGGMPTSLGASKDADDTVESNHLKASITRAAVGVTAGMLVLCPNVKRSADAFVVSLASSEAEFPQLHRQGPALRCDPSTAVPTPGASRAGSWRASGLGLAVLASVPRSVRRRAAAKRSGRVALRAGLGDRRVVVTGMGITSCLGNTLDDVADSLQNSKSGIKFSEEYAKFGIKSQVCGRPDFTSDDIKELIPRKSLRFMGPNAQFAYIALDRAIQDAGLEADDYQGNPRCASILGQGGTSIRDVTEAVSAVESQVKRWPSKVGPYRVTRTMGSTVSAVLSSAFQLQGPSFSISSACSTGAHCIGVGMEQIQLNKADMALVGAGENECWEFTAMFDCMGALSTKRNDDPTKASRAFDKDRDGFVIAGGGGMVVLEELQHAKERGARIYGELVGYAANADGYDVVAPSGVGGENCMKLAMAMANHIGGEKPVDYINTHGTSTPVGDVQELGAVKRVFEPLGYSPFVGSTKSLSGHALGAAGVHEAIYCLLMANRGFLAESANIENLVEEGEGLKILTEKHEGQVQRLMSNSFGFGGTNACLVFDRWAE</sequence>
<reference evidence="17" key="1">
    <citation type="journal article" date="2017" name="J. Eukaryot. Microbiol.">
        <title>Role of Modular Polyketide Synthases in the Production of Polyether Ladder Compounds in Ciguatoxin-producing Gambierdiscus polynesiensis and G.excentricus (Dinophyceae).</title>
        <authorList>
            <person name="Kohli G.S."/>
            <person name="Campbell K."/>
            <person name="John U."/>
            <person name="Smith K.F."/>
            <person name="Fraga S."/>
            <person name="Rhodes L.L."/>
            <person name="Murray S.A."/>
        </authorList>
    </citation>
    <scope>NUCLEOTIDE SEQUENCE</scope>
    <source>
        <strain evidence="17">Contig_9135</strain>
    </source>
</reference>
<dbReference type="AlphaFoldDB" id="A0A1S6K8C3"/>
<evidence type="ECO:0000256" key="12">
    <source>
        <dbReference type="ARBA" id="ARBA00039445"/>
    </source>
</evidence>
<dbReference type="PANTHER" id="PTHR11712:SF352">
    <property type="entry name" value="3-OXOACYL-[ACYL-CARRIER-PROTEIN] SYNTHASE"/>
    <property type="match status" value="1"/>
</dbReference>
<feature type="compositionally biased region" description="Polar residues" evidence="15">
    <location>
        <begin position="12"/>
        <end position="22"/>
    </location>
</feature>
<dbReference type="InterPro" id="IPR014031">
    <property type="entry name" value="Ketoacyl_synth_C"/>
</dbReference>
<evidence type="ECO:0000256" key="6">
    <source>
        <dbReference type="ARBA" id="ARBA00022519"/>
    </source>
</evidence>
<dbReference type="PROSITE" id="PS00606">
    <property type="entry name" value="KS3_1"/>
    <property type="match status" value="1"/>
</dbReference>
<dbReference type="Pfam" id="PF02801">
    <property type="entry name" value="Ketoacyl-synt_C"/>
    <property type="match status" value="1"/>
</dbReference>
<evidence type="ECO:0000259" key="16">
    <source>
        <dbReference type="PROSITE" id="PS52004"/>
    </source>
</evidence>
<dbReference type="PROSITE" id="PS52004">
    <property type="entry name" value="KS3_2"/>
    <property type="match status" value="1"/>
</dbReference>
<keyword evidence="7 14" id="KW-0808">Transferase</keyword>
<dbReference type="InterPro" id="IPR020841">
    <property type="entry name" value="PKS_Beta-ketoAc_synthase_dom"/>
</dbReference>
<evidence type="ECO:0000256" key="15">
    <source>
        <dbReference type="SAM" id="MobiDB-lite"/>
    </source>
</evidence>
<dbReference type="PANTHER" id="PTHR11712">
    <property type="entry name" value="POLYKETIDE SYNTHASE-RELATED"/>
    <property type="match status" value="1"/>
</dbReference>
<evidence type="ECO:0000256" key="10">
    <source>
        <dbReference type="ARBA" id="ARBA00023136"/>
    </source>
</evidence>
<comment type="similarity">
    <text evidence="2 14">Belongs to the thiolase-like superfamily. Beta-ketoacyl-ACP synthases family.</text>
</comment>
<dbReference type="CDD" id="cd00834">
    <property type="entry name" value="KAS_I_II"/>
    <property type="match status" value="1"/>
</dbReference>
<dbReference type="InterPro" id="IPR018201">
    <property type="entry name" value="Ketoacyl_synth_AS"/>
</dbReference>
<dbReference type="GO" id="GO:0006633">
    <property type="term" value="P:fatty acid biosynthetic process"/>
    <property type="evidence" value="ECO:0007669"/>
    <property type="project" value="InterPro"/>
</dbReference>
<comment type="function">
    <text evidence="11">Proposed to synthesize NOD factor fatty acyl chain. Involved in the synthesis of a highly unsaturated fatty acid moiety, which forms part of a lipo-oligosaccharide that is responsible for host specificity.</text>
</comment>
<keyword evidence="5" id="KW-1003">Cell membrane</keyword>
<evidence type="ECO:0000256" key="8">
    <source>
        <dbReference type="ARBA" id="ARBA00022692"/>
    </source>
</evidence>
<name>A0A1S6K8C3_9DINO</name>
<organism evidence="17">
    <name type="scientific">Gambierdiscus belizeanus</name>
    <dbReference type="NCBI Taxonomy" id="439316"/>
    <lineage>
        <taxon>Eukaryota</taxon>
        <taxon>Sar</taxon>
        <taxon>Alveolata</taxon>
        <taxon>Dinophyceae</taxon>
        <taxon>Gonyaulacales</taxon>
        <taxon>Pyrocystaceae</taxon>
        <taxon>Gambierdiscus</taxon>
    </lineage>
</organism>
<evidence type="ECO:0000256" key="1">
    <source>
        <dbReference type="ARBA" id="ARBA00004533"/>
    </source>
</evidence>
<evidence type="ECO:0000256" key="5">
    <source>
        <dbReference type="ARBA" id="ARBA00022475"/>
    </source>
</evidence>
<protein>
    <recommendedName>
        <fullName evidence="12">Nodulation protein E</fullName>
        <ecNumber evidence="3">2.3.1.41</ecNumber>
    </recommendedName>
    <alternativeName>
        <fullName evidence="13">Host-specificity of nodulation protein B</fullName>
    </alternativeName>
</protein>
<dbReference type="Pfam" id="PF00109">
    <property type="entry name" value="ketoacyl-synt"/>
    <property type="match status" value="1"/>
</dbReference>
<keyword evidence="8" id="KW-0812">Transmembrane</keyword>
<evidence type="ECO:0000256" key="14">
    <source>
        <dbReference type="RuleBase" id="RU003694"/>
    </source>
</evidence>
<dbReference type="InterPro" id="IPR000794">
    <property type="entry name" value="Beta-ketoacyl_synthase"/>
</dbReference>
<evidence type="ECO:0000256" key="4">
    <source>
        <dbReference type="ARBA" id="ARBA00022458"/>
    </source>
</evidence>
<feature type="region of interest" description="Disordered" evidence="15">
    <location>
        <begin position="1"/>
        <end position="43"/>
    </location>
</feature>
<dbReference type="SUPFAM" id="SSF53901">
    <property type="entry name" value="Thiolase-like"/>
    <property type="match status" value="2"/>
</dbReference>
<evidence type="ECO:0000256" key="2">
    <source>
        <dbReference type="ARBA" id="ARBA00008467"/>
    </source>
</evidence>
<keyword evidence="6" id="KW-0997">Cell inner membrane</keyword>
<proteinExistence type="inferred from homology"/>
<evidence type="ECO:0000256" key="3">
    <source>
        <dbReference type="ARBA" id="ARBA00013191"/>
    </source>
</evidence>
<keyword evidence="9" id="KW-1133">Transmembrane helix</keyword>
<keyword evidence="10" id="KW-0472">Membrane</keyword>
<dbReference type="Gene3D" id="3.40.47.10">
    <property type="match status" value="2"/>
</dbReference>
<evidence type="ECO:0000256" key="11">
    <source>
        <dbReference type="ARBA" id="ARBA00037576"/>
    </source>
</evidence>
<dbReference type="EMBL" id="KX395784">
    <property type="protein sequence ID" value="AQS99202.1"/>
    <property type="molecule type" value="Transcribed_RNA"/>
</dbReference>
<evidence type="ECO:0000256" key="7">
    <source>
        <dbReference type="ARBA" id="ARBA00022679"/>
    </source>
</evidence>
<evidence type="ECO:0000313" key="17">
    <source>
        <dbReference type="EMBL" id="AQS99202.1"/>
    </source>
</evidence>
<dbReference type="InterPro" id="IPR016039">
    <property type="entry name" value="Thiolase-like"/>
</dbReference>